<comment type="similarity">
    <text evidence="8">Belongs to the uracil-DNA glycosylase (UDG) superfamily. Type 5 (UDGb) family.</text>
</comment>
<name>A0A7L4YP37_9ACTN</name>
<dbReference type="PANTHER" id="PTHR33693">
    <property type="entry name" value="TYPE-5 URACIL-DNA GLYCOSYLASE"/>
    <property type="match status" value="1"/>
</dbReference>
<sequence>MAHPLSGVEFPSPVPPGSGWPGDPATADTPVAQTAAGVRRLAGSAPDLSALDARVTVCRACPRLVGWREEVATTGRRTSFADQPYWGRPVASFGDPEAPVLVIGLAPAAHGANRTGRMFTGDRSGDWLYAALHRAGYASQPSSVAAGDGLRLNGIRITAPVRCAPPDNKPTTEEKATCAPWLDRDLTLSGPGLRSILVLGSIGWDATVRAARRLGWGVPVPAPRFGHGAEAPIIGPDGNEIRLVGSYHVSQQNTFTGKLTEAMLDAVIARL</sequence>
<proteinExistence type="inferred from homology"/>
<dbReference type="KEGG" id="eke:EK0264_10435"/>
<dbReference type="Pfam" id="PF03167">
    <property type="entry name" value="UDG"/>
    <property type="match status" value="1"/>
</dbReference>
<evidence type="ECO:0000313" key="13">
    <source>
        <dbReference type="Proteomes" id="UP000463857"/>
    </source>
</evidence>
<dbReference type="InterPro" id="IPR044147">
    <property type="entry name" value="UdgB-like"/>
</dbReference>
<dbReference type="InParanoid" id="A0A7L4YP37"/>
<dbReference type="OrthoDB" id="9787663at2"/>
<dbReference type="GO" id="GO:0051539">
    <property type="term" value="F:4 iron, 4 sulfur cluster binding"/>
    <property type="evidence" value="ECO:0007669"/>
    <property type="project" value="UniProtKB-KW"/>
</dbReference>
<evidence type="ECO:0000259" key="11">
    <source>
        <dbReference type="SMART" id="SM00986"/>
    </source>
</evidence>
<evidence type="ECO:0000256" key="9">
    <source>
        <dbReference type="ARBA" id="ARBA00023887"/>
    </source>
</evidence>
<evidence type="ECO:0000256" key="7">
    <source>
        <dbReference type="ARBA" id="ARBA00023204"/>
    </source>
</evidence>
<accession>A0A7L4YP37</accession>
<dbReference type="InterPro" id="IPR036895">
    <property type="entry name" value="Uracil-DNA_glycosylase-like_sf"/>
</dbReference>
<organism evidence="12 13">
    <name type="scientific">Epidermidibacterium keratini</name>
    <dbReference type="NCBI Taxonomy" id="1891644"/>
    <lineage>
        <taxon>Bacteria</taxon>
        <taxon>Bacillati</taxon>
        <taxon>Actinomycetota</taxon>
        <taxon>Actinomycetes</taxon>
        <taxon>Sporichthyales</taxon>
        <taxon>Sporichthyaceae</taxon>
        <taxon>Epidermidibacterium</taxon>
    </lineage>
</organism>
<dbReference type="Proteomes" id="UP000463857">
    <property type="component" value="Chromosome"/>
</dbReference>
<evidence type="ECO:0000256" key="4">
    <source>
        <dbReference type="ARBA" id="ARBA00022801"/>
    </source>
</evidence>
<keyword evidence="2" id="KW-0479">Metal-binding</keyword>
<keyword evidence="1" id="KW-0004">4Fe-4S</keyword>
<dbReference type="AlphaFoldDB" id="A0A7L4YP37"/>
<evidence type="ECO:0000256" key="6">
    <source>
        <dbReference type="ARBA" id="ARBA00023014"/>
    </source>
</evidence>
<dbReference type="InterPro" id="IPR051536">
    <property type="entry name" value="UDG_Type-4/5"/>
</dbReference>
<dbReference type="SUPFAM" id="SSF52141">
    <property type="entry name" value="Uracil-DNA glycosylase-like"/>
    <property type="match status" value="1"/>
</dbReference>
<dbReference type="GO" id="GO:0004844">
    <property type="term" value="F:uracil DNA N-glycosylase activity"/>
    <property type="evidence" value="ECO:0007669"/>
    <property type="project" value="InterPro"/>
</dbReference>
<dbReference type="GO" id="GO:0006284">
    <property type="term" value="P:base-excision repair"/>
    <property type="evidence" value="ECO:0007669"/>
    <property type="project" value="InterPro"/>
</dbReference>
<keyword evidence="5" id="KW-0408">Iron</keyword>
<evidence type="ECO:0000256" key="8">
    <source>
        <dbReference type="ARBA" id="ARBA00023779"/>
    </source>
</evidence>
<dbReference type="SMART" id="SM00986">
    <property type="entry name" value="UDG"/>
    <property type="match status" value="1"/>
</dbReference>
<evidence type="ECO:0000256" key="1">
    <source>
        <dbReference type="ARBA" id="ARBA00022485"/>
    </source>
</evidence>
<evidence type="ECO:0000256" key="2">
    <source>
        <dbReference type="ARBA" id="ARBA00022723"/>
    </source>
</evidence>
<protein>
    <recommendedName>
        <fullName evidence="9">Type-5 uracil-DNA glycosylase</fullName>
    </recommendedName>
</protein>
<keyword evidence="4" id="KW-0378">Hydrolase</keyword>
<keyword evidence="7" id="KW-0234">DNA repair</keyword>
<evidence type="ECO:0000256" key="5">
    <source>
        <dbReference type="ARBA" id="ARBA00023004"/>
    </source>
</evidence>
<feature type="region of interest" description="Disordered" evidence="10">
    <location>
        <begin position="1"/>
        <end position="28"/>
    </location>
</feature>
<dbReference type="PANTHER" id="PTHR33693:SF3">
    <property type="entry name" value="TYPE-5 URACIL-DNA GLYCOSYLASE"/>
    <property type="match status" value="1"/>
</dbReference>
<keyword evidence="3" id="KW-0227">DNA damage</keyword>
<feature type="domain" description="Uracil-DNA glycosylase-like" evidence="11">
    <location>
        <begin position="91"/>
        <end position="268"/>
    </location>
</feature>
<dbReference type="InterPro" id="IPR005122">
    <property type="entry name" value="Uracil-DNA_glycosylase-like"/>
</dbReference>
<keyword evidence="6" id="KW-0411">Iron-sulfur</keyword>
<evidence type="ECO:0000313" key="12">
    <source>
        <dbReference type="EMBL" id="QHC00663.1"/>
    </source>
</evidence>
<keyword evidence="13" id="KW-1185">Reference proteome</keyword>
<gene>
    <name evidence="12" type="ORF">EK0264_10435</name>
</gene>
<dbReference type="EMBL" id="CP047156">
    <property type="protein sequence ID" value="QHC00663.1"/>
    <property type="molecule type" value="Genomic_DNA"/>
</dbReference>
<evidence type="ECO:0000256" key="3">
    <source>
        <dbReference type="ARBA" id="ARBA00022763"/>
    </source>
</evidence>
<evidence type="ECO:0000256" key="10">
    <source>
        <dbReference type="SAM" id="MobiDB-lite"/>
    </source>
</evidence>
<dbReference type="GO" id="GO:0046872">
    <property type="term" value="F:metal ion binding"/>
    <property type="evidence" value="ECO:0007669"/>
    <property type="project" value="UniProtKB-KW"/>
</dbReference>
<dbReference type="GO" id="GO:0033958">
    <property type="term" value="F:DNA-deoxyinosine glycosylase activity"/>
    <property type="evidence" value="ECO:0007669"/>
    <property type="project" value="InterPro"/>
</dbReference>
<dbReference type="CDD" id="cd10031">
    <property type="entry name" value="UDG-F5_TTUDGB_like"/>
    <property type="match status" value="1"/>
</dbReference>
<dbReference type="Gene3D" id="3.40.470.10">
    <property type="entry name" value="Uracil-DNA glycosylase-like domain"/>
    <property type="match status" value="1"/>
</dbReference>
<dbReference type="SMART" id="SM00987">
    <property type="entry name" value="UreE_C"/>
    <property type="match status" value="1"/>
</dbReference>
<dbReference type="RefSeq" id="WP_159545369.1">
    <property type="nucleotide sequence ID" value="NZ_CP047156.1"/>
</dbReference>
<reference evidence="12 13" key="1">
    <citation type="journal article" date="2018" name="Int. J. Syst. Evol. Microbiol.">
        <title>Epidermidibacterium keratini gen. nov., sp. nov., a member of the family Sporichthyaceae, isolated from keratin epidermis.</title>
        <authorList>
            <person name="Lee D.G."/>
            <person name="Trujillo M.E."/>
            <person name="Kang S."/>
            <person name="Nam J.J."/>
            <person name="Kim Y.J."/>
        </authorList>
    </citation>
    <scope>NUCLEOTIDE SEQUENCE [LARGE SCALE GENOMIC DNA]</scope>
    <source>
        <strain evidence="12 13">EPI-7</strain>
    </source>
</reference>